<keyword evidence="3" id="KW-1185">Reference proteome</keyword>
<comment type="caution">
    <text evidence="2">The sequence shown here is derived from an EMBL/GenBank/DDBJ whole genome shotgun (WGS) entry which is preliminary data.</text>
</comment>
<dbReference type="PANTHER" id="PTHR48079:SF6">
    <property type="entry name" value="NAD(P)-BINDING DOMAIN-CONTAINING PROTEIN-RELATED"/>
    <property type="match status" value="1"/>
</dbReference>
<evidence type="ECO:0000313" key="2">
    <source>
        <dbReference type="EMBL" id="MFD2758672.1"/>
    </source>
</evidence>
<feature type="domain" description="NAD-dependent epimerase/dehydratase" evidence="1">
    <location>
        <begin position="4"/>
        <end position="80"/>
    </location>
</feature>
<dbReference type="SUPFAM" id="SSF51735">
    <property type="entry name" value="NAD(P)-binding Rossmann-fold domains"/>
    <property type="match status" value="1"/>
</dbReference>
<dbReference type="Pfam" id="PF01370">
    <property type="entry name" value="Epimerase"/>
    <property type="match status" value="2"/>
</dbReference>
<gene>
    <name evidence="2" type="ORF">ACFSW7_09835</name>
</gene>
<sequence>MKLLLLGGTAWLGHTVAETALRDGHVVTCLARGSAPVPTGARFVRADRDTDDALHGVGNESWDAVVDLAREPGQVRRAVRDLERGAAKYVYVSSCSAYASHATIGADESGELLPPLEGDEMASMAEYGEAKVACERTVIDVFGPQRAAIVRPGLIGGPGDPTGRTSYWVRRFAAPSNDERRVLAPDAPELPTSIIDVRDLAEFIVRLATGGATGAFNALGDAHPLPAHLEAARAAANSAAEVVTAPETWLDEHEVSQWMGPRSLPLWIAARDWYGMNARSTERARAAGLTLRPLADTLGDSLRYDLEHGIPNPHGAGLTDAEERELLSQLGQTLAKAQS</sequence>
<proteinExistence type="predicted"/>
<evidence type="ECO:0000259" key="1">
    <source>
        <dbReference type="Pfam" id="PF01370"/>
    </source>
</evidence>
<protein>
    <submittedName>
        <fullName evidence="2">NAD-dependent epimerase/dehydratase family protein</fullName>
    </submittedName>
</protein>
<dbReference type="Gene3D" id="3.40.50.720">
    <property type="entry name" value="NAD(P)-binding Rossmann-like Domain"/>
    <property type="match status" value="1"/>
</dbReference>
<accession>A0ABW5UY82</accession>
<dbReference type="EMBL" id="JBHUNE010000007">
    <property type="protein sequence ID" value="MFD2758672.1"/>
    <property type="molecule type" value="Genomic_DNA"/>
</dbReference>
<name>A0ABW5UY82_9MICO</name>
<feature type="domain" description="NAD-dependent epimerase/dehydratase" evidence="1">
    <location>
        <begin position="83"/>
        <end position="210"/>
    </location>
</feature>
<evidence type="ECO:0000313" key="3">
    <source>
        <dbReference type="Proteomes" id="UP001597492"/>
    </source>
</evidence>
<dbReference type="PANTHER" id="PTHR48079">
    <property type="entry name" value="PROTEIN YEEZ"/>
    <property type="match status" value="1"/>
</dbReference>
<dbReference type="Proteomes" id="UP001597492">
    <property type="component" value="Unassembled WGS sequence"/>
</dbReference>
<reference evidence="3" key="1">
    <citation type="journal article" date="2019" name="Int. J. Syst. Evol. Microbiol.">
        <title>The Global Catalogue of Microorganisms (GCM) 10K type strain sequencing project: providing services to taxonomists for standard genome sequencing and annotation.</title>
        <authorList>
            <consortium name="The Broad Institute Genomics Platform"/>
            <consortium name="The Broad Institute Genome Sequencing Center for Infectious Disease"/>
            <person name="Wu L."/>
            <person name="Ma J."/>
        </authorList>
    </citation>
    <scope>NUCLEOTIDE SEQUENCE [LARGE SCALE GENOMIC DNA]</scope>
    <source>
        <strain evidence="3">TISTR 1514</strain>
    </source>
</reference>
<dbReference type="InterPro" id="IPR036291">
    <property type="entry name" value="NAD(P)-bd_dom_sf"/>
</dbReference>
<organism evidence="2 3">
    <name type="scientific">Gulosibacter faecalis</name>
    <dbReference type="NCBI Taxonomy" id="272240"/>
    <lineage>
        <taxon>Bacteria</taxon>
        <taxon>Bacillati</taxon>
        <taxon>Actinomycetota</taxon>
        <taxon>Actinomycetes</taxon>
        <taxon>Micrococcales</taxon>
        <taxon>Microbacteriaceae</taxon>
        <taxon>Gulosibacter</taxon>
    </lineage>
</organism>
<dbReference type="RefSeq" id="WP_019619198.1">
    <property type="nucleotide sequence ID" value="NZ_JBHUNE010000007.1"/>
</dbReference>
<dbReference type="InterPro" id="IPR051783">
    <property type="entry name" value="NAD(P)-dependent_oxidoreduct"/>
</dbReference>
<dbReference type="InterPro" id="IPR001509">
    <property type="entry name" value="Epimerase_deHydtase"/>
</dbReference>